<reference evidence="11 12" key="1">
    <citation type="submission" date="2018-04" db="EMBL/GenBank/DDBJ databases">
        <title>Genomic Encyclopedia of Type Strains, Phase IV (KMG-IV): sequencing the most valuable type-strain genomes for metagenomic binning, comparative biology and taxonomic classification.</title>
        <authorList>
            <person name="Goeker M."/>
        </authorList>
    </citation>
    <scope>NUCLEOTIDE SEQUENCE [LARGE SCALE GENOMIC DNA]</scope>
    <source>
        <strain evidence="11 12">DSM 26588</strain>
    </source>
</reference>
<evidence type="ECO:0000256" key="6">
    <source>
        <dbReference type="ARBA" id="ARBA00022692"/>
    </source>
</evidence>
<organism evidence="11 12">
    <name type="scientific">Intestinimonas butyriciproducens</name>
    <dbReference type="NCBI Taxonomy" id="1297617"/>
    <lineage>
        <taxon>Bacteria</taxon>
        <taxon>Bacillati</taxon>
        <taxon>Bacillota</taxon>
        <taxon>Clostridia</taxon>
        <taxon>Eubacteriales</taxon>
        <taxon>Intestinimonas</taxon>
    </lineage>
</organism>
<protein>
    <recommendedName>
        <fullName evidence="3">Multidrug export protein MepA</fullName>
    </recommendedName>
</protein>
<dbReference type="AlphaFoldDB" id="A0A2U1CCN4"/>
<feature type="transmembrane region" description="Helical" evidence="10">
    <location>
        <begin position="196"/>
        <end position="216"/>
    </location>
</feature>
<accession>A0A2U1CCN4</accession>
<feature type="transmembrane region" description="Helical" evidence="10">
    <location>
        <begin position="425"/>
        <end position="444"/>
    </location>
</feature>
<keyword evidence="8 10" id="KW-0472">Membrane</keyword>
<evidence type="ECO:0000256" key="2">
    <source>
        <dbReference type="ARBA" id="ARBA00008417"/>
    </source>
</evidence>
<feature type="transmembrane region" description="Helical" evidence="10">
    <location>
        <begin position="134"/>
        <end position="155"/>
    </location>
</feature>
<dbReference type="CDD" id="cd13143">
    <property type="entry name" value="MATE_MepA_like"/>
    <property type="match status" value="1"/>
</dbReference>
<keyword evidence="9" id="KW-0046">Antibiotic resistance</keyword>
<evidence type="ECO:0000313" key="11">
    <source>
        <dbReference type="EMBL" id="PVY58640.1"/>
    </source>
</evidence>
<evidence type="ECO:0000256" key="9">
    <source>
        <dbReference type="ARBA" id="ARBA00023251"/>
    </source>
</evidence>
<dbReference type="NCBIfam" id="TIGR00797">
    <property type="entry name" value="matE"/>
    <property type="match status" value="1"/>
</dbReference>
<dbReference type="GO" id="GO:0046677">
    <property type="term" value="P:response to antibiotic"/>
    <property type="evidence" value="ECO:0007669"/>
    <property type="project" value="UniProtKB-KW"/>
</dbReference>
<name>A0A2U1CCN4_9FIRM</name>
<evidence type="ECO:0000256" key="7">
    <source>
        <dbReference type="ARBA" id="ARBA00022989"/>
    </source>
</evidence>
<dbReference type="Pfam" id="PF01554">
    <property type="entry name" value="MatE"/>
    <property type="match status" value="2"/>
</dbReference>
<feature type="transmembrane region" description="Helical" evidence="10">
    <location>
        <begin position="240"/>
        <end position="260"/>
    </location>
</feature>
<feature type="transmembrane region" description="Helical" evidence="10">
    <location>
        <begin position="12"/>
        <end position="33"/>
    </location>
</feature>
<evidence type="ECO:0000256" key="1">
    <source>
        <dbReference type="ARBA" id="ARBA00004651"/>
    </source>
</evidence>
<dbReference type="GO" id="GO:0005886">
    <property type="term" value="C:plasma membrane"/>
    <property type="evidence" value="ECO:0007669"/>
    <property type="project" value="UniProtKB-SubCell"/>
</dbReference>
<feature type="transmembrane region" description="Helical" evidence="10">
    <location>
        <begin position="396"/>
        <end position="413"/>
    </location>
</feature>
<dbReference type="PIRSF" id="PIRSF006603">
    <property type="entry name" value="DinF"/>
    <property type="match status" value="1"/>
</dbReference>
<feature type="transmembrane region" description="Helical" evidence="10">
    <location>
        <begin position="167"/>
        <end position="190"/>
    </location>
</feature>
<dbReference type="RefSeq" id="WP_116722033.1">
    <property type="nucleotide sequence ID" value="NZ_JAHLNE010000003.1"/>
</dbReference>
<sequence length="453" mass="49263">MGEQNDFSRGSVWKHIVNLAVPMTVAQIINVLYNIVDRIYIGHIPGAATDALTGVGLALPIITMISAFANLFGMGGAPLCSIARGAHAYKRAESIMGTSFFMLLGTGILLTLAFETFRTPVLQMFGASAQTMPYANTYIALYLLGTVFVMISLGMNSFINAQGFGKTGMLTVLIGAILNILLDPIFIFALDMGVKGAALATVISQGISALWVLRFLTGKKALLRLRLAAMRPALEHLKEILALGMSGFVMYISTSIVQIVCNVSLARYGGDLYIGVMTVLTSIREIVYTPLTGLTNGAQPVIGYNYGAKEYARVKQSIRMMTVACLAFTLAAWAAVLLFPHRFIRLFNSEDLMLEAGVPAMHIYFFGLFMAAFQFSGQFTFVALGRSKEAIFFSTLRKLLIVVPLTLILPMVGNLDANGVFLAEPISNFISGAACYATMYFVVWKRMLSKQEV</sequence>
<feature type="transmembrane region" description="Helical" evidence="10">
    <location>
        <begin position="363"/>
        <end position="384"/>
    </location>
</feature>
<evidence type="ECO:0000256" key="5">
    <source>
        <dbReference type="ARBA" id="ARBA00022475"/>
    </source>
</evidence>
<feature type="transmembrane region" description="Helical" evidence="10">
    <location>
        <begin position="53"/>
        <end position="73"/>
    </location>
</feature>
<dbReference type="InterPro" id="IPR045070">
    <property type="entry name" value="MATE_MepA-like"/>
</dbReference>
<feature type="transmembrane region" description="Helical" evidence="10">
    <location>
        <begin position="323"/>
        <end position="343"/>
    </location>
</feature>
<keyword evidence="7 10" id="KW-1133">Transmembrane helix</keyword>
<keyword evidence="6 10" id="KW-0812">Transmembrane</keyword>
<evidence type="ECO:0000256" key="8">
    <source>
        <dbReference type="ARBA" id="ARBA00023136"/>
    </source>
</evidence>
<evidence type="ECO:0000313" key="12">
    <source>
        <dbReference type="Proteomes" id="UP000245778"/>
    </source>
</evidence>
<dbReference type="Proteomes" id="UP000245778">
    <property type="component" value="Unassembled WGS sequence"/>
</dbReference>
<dbReference type="InterPro" id="IPR048279">
    <property type="entry name" value="MdtK-like"/>
</dbReference>
<dbReference type="InterPro" id="IPR051327">
    <property type="entry name" value="MATE_MepA_subfamily"/>
</dbReference>
<evidence type="ECO:0000256" key="3">
    <source>
        <dbReference type="ARBA" id="ARBA00022106"/>
    </source>
</evidence>
<dbReference type="EMBL" id="QEKK01000004">
    <property type="protein sequence ID" value="PVY58640.1"/>
    <property type="molecule type" value="Genomic_DNA"/>
</dbReference>
<proteinExistence type="inferred from homology"/>
<comment type="subcellular location">
    <subcellularLocation>
        <location evidence="1">Cell membrane</location>
        <topology evidence="1">Multi-pass membrane protein</topology>
    </subcellularLocation>
</comment>
<dbReference type="GO" id="GO:0042910">
    <property type="term" value="F:xenobiotic transmembrane transporter activity"/>
    <property type="evidence" value="ECO:0007669"/>
    <property type="project" value="InterPro"/>
</dbReference>
<dbReference type="InterPro" id="IPR002528">
    <property type="entry name" value="MATE_fam"/>
</dbReference>
<evidence type="ECO:0000256" key="10">
    <source>
        <dbReference type="SAM" id="Phobius"/>
    </source>
</evidence>
<dbReference type="OrthoDB" id="9811110at2"/>
<feature type="transmembrane region" description="Helical" evidence="10">
    <location>
        <begin position="94"/>
        <end position="114"/>
    </location>
</feature>
<keyword evidence="5" id="KW-1003">Cell membrane</keyword>
<comment type="similarity">
    <text evidence="2">Belongs to the multi antimicrobial extrusion (MATE) (TC 2.A.66.1) family. MepA subfamily.</text>
</comment>
<gene>
    <name evidence="11" type="ORF">C7373_104238</name>
</gene>
<dbReference type="PANTHER" id="PTHR43823">
    <property type="entry name" value="SPORULATION PROTEIN YKVU"/>
    <property type="match status" value="1"/>
</dbReference>
<keyword evidence="4" id="KW-0813">Transport</keyword>
<dbReference type="PANTHER" id="PTHR43823:SF3">
    <property type="entry name" value="MULTIDRUG EXPORT PROTEIN MEPA"/>
    <property type="match status" value="1"/>
</dbReference>
<evidence type="ECO:0000256" key="4">
    <source>
        <dbReference type="ARBA" id="ARBA00022448"/>
    </source>
</evidence>
<comment type="caution">
    <text evidence="11">The sequence shown here is derived from an EMBL/GenBank/DDBJ whole genome shotgun (WGS) entry which is preliminary data.</text>
</comment>
<dbReference type="GO" id="GO:0015297">
    <property type="term" value="F:antiporter activity"/>
    <property type="evidence" value="ECO:0007669"/>
    <property type="project" value="InterPro"/>
</dbReference>